<dbReference type="RefSeq" id="WP_282301364.1">
    <property type="nucleotide sequence ID" value="NZ_CP124616.1"/>
</dbReference>
<evidence type="ECO:0000313" key="2">
    <source>
        <dbReference type="Proteomes" id="UP001241605"/>
    </source>
</evidence>
<gene>
    <name evidence="1" type="ORF">QF118_04030</name>
</gene>
<evidence type="ECO:0000313" key="1">
    <source>
        <dbReference type="EMBL" id="WGW04728.1"/>
    </source>
</evidence>
<dbReference type="InterPro" id="IPR007709">
    <property type="entry name" value="N-FG_amidohydro"/>
</dbReference>
<dbReference type="Pfam" id="PF05013">
    <property type="entry name" value="FGase"/>
    <property type="match status" value="1"/>
</dbReference>
<name>A0ABY8QL93_9RHOB</name>
<dbReference type="PIRSF" id="PIRSF029730">
    <property type="entry name" value="UCP029730"/>
    <property type="match status" value="1"/>
</dbReference>
<protein>
    <submittedName>
        <fullName evidence="1">N-formylglutamate amidohydrolase</fullName>
    </submittedName>
</protein>
<keyword evidence="2" id="KW-1185">Reference proteome</keyword>
<dbReference type="Gene3D" id="3.40.630.40">
    <property type="entry name" value="Zn-dependent exopeptidases"/>
    <property type="match status" value="1"/>
</dbReference>
<dbReference type="EMBL" id="CP124616">
    <property type="protein sequence ID" value="WGW04728.1"/>
    <property type="molecule type" value="Genomic_DNA"/>
</dbReference>
<dbReference type="InterPro" id="IPR011227">
    <property type="entry name" value="UCP029730"/>
</dbReference>
<proteinExistence type="predicted"/>
<sequence>MDALDWPAVAVFGDNGDGAVVLVCEHASAFIPPALDGLGIGDSARLSHVAWDIGALDMARRLCARMRAPLVAGQVSRLVYDCNRPLEAPDCIPAKSEVHDVPGNRGLSDAARRARFDHIHTPFHDTVAQVLDRQIARVDGPVTLITLHSFTPVYFGQRRDLELGFLFHSRGDVAEAAVQIETRKGVMKAAVNAPYSATDGVTYSLQKHGDARGLPSVMVEVRNDLIDTEAKAQAVADHLADTLTQAIAAATQGASA</sequence>
<accession>A0ABY8QL93</accession>
<reference evidence="1 2" key="1">
    <citation type="submission" date="2023-05" db="EMBL/GenBank/DDBJ databases">
        <title>YMD87, complete Genome.</title>
        <authorList>
            <person name="Zhang J."/>
            <person name="Xu X."/>
        </authorList>
    </citation>
    <scope>NUCLEOTIDE SEQUENCE [LARGE SCALE GENOMIC DNA]</scope>
    <source>
        <strain evidence="1 2">YMD87</strain>
    </source>
</reference>
<dbReference type="Proteomes" id="UP001241605">
    <property type="component" value="Chromosome"/>
</dbReference>
<organism evidence="1 2">
    <name type="scientific">Tropicibacter oceani</name>
    <dbReference type="NCBI Taxonomy" id="3058420"/>
    <lineage>
        <taxon>Bacteria</taxon>
        <taxon>Pseudomonadati</taxon>
        <taxon>Pseudomonadota</taxon>
        <taxon>Alphaproteobacteria</taxon>
        <taxon>Rhodobacterales</taxon>
        <taxon>Roseobacteraceae</taxon>
        <taxon>Tropicibacter</taxon>
    </lineage>
</organism>
<dbReference type="SUPFAM" id="SSF53187">
    <property type="entry name" value="Zn-dependent exopeptidases"/>
    <property type="match status" value="1"/>
</dbReference>